<keyword evidence="2" id="KW-1185">Reference proteome</keyword>
<dbReference type="KEGG" id="suln:FJR47_06010"/>
<dbReference type="AlphaFoldDB" id="A0AAJ4A3Y6"/>
<protein>
    <submittedName>
        <fullName evidence="1">Uncharacterized protein</fullName>
    </submittedName>
</protein>
<accession>A0AAJ4A3Y6</accession>
<dbReference type="RefSeq" id="WP_152299544.1">
    <property type="nucleotide sequence ID" value="NZ_CP041166.1"/>
</dbReference>
<dbReference type="EMBL" id="CP041166">
    <property type="protein sequence ID" value="QFR43481.1"/>
    <property type="molecule type" value="Genomic_DNA"/>
</dbReference>
<reference evidence="2" key="1">
    <citation type="submission" date="2019-06" db="EMBL/GenBank/DDBJ databases">
        <title>Sulfurimonas gotlandica sp. nov., a chemoautotrophic and psychrotolerant epsilonproteobacterium isolated from a pelagic redoxcline, and an emended description of the genus Sulfurimonas.</title>
        <authorList>
            <person name="Wang S."/>
            <person name="Jiang L."/>
            <person name="Shao Z."/>
        </authorList>
    </citation>
    <scope>NUCLEOTIDE SEQUENCE [LARGE SCALE GENOMIC DNA]</scope>
    <source>
        <strain evidence="2">1-1N</strain>
    </source>
</reference>
<sequence length="116" mass="13440">MNDISKYSNIEKELPKLPELLLNTIQSDVLEVKSIDKSCDKYLDACSKIPEFKDAYYVVFSKYIDKKNHKFERFIFLGKEGEELFDISGAEMELYGLLSCTNLSYTPEYKSSVLNK</sequence>
<evidence type="ECO:0000313" key="1">
    <source>
        <dbReference type="EMBL" id="QFR43481.1"/>
    </source>
</evidence>
<organism evidence="1 2">
    <name type="scientific">Sulfurimonas xiamenensis</name>
    <dbReference type="NCBI Taxonomy" id="2590021"/>
    <lineage>
        <taxon>Bacteria</taxon>
        <taxon>Pseudomonadati</taxon>
        <taxon>Campylobacterota</taxon>
        <taxon>Epsilonproteobacteria</taxon>
        <taxon>Campylobacterales</taxon>
        <taxon>Sulfurimonadaceae</taxon>
        <taxon>Sulfurimonas</taxon>
    </lineage>
</organism>
<proteinExistence type="predicted"/>
<name>A0AAJ4A3Y6_9BACT</name>
<gene>
    <name evidence="1" type="ORF">FJR47_06010</name>
</gene>
<dbReference type="Proteomes" id="UP000326061">
    <property type="component" value="Chromosome"/>
</dbReference>
<evidence type="ECO:0000313" key="2">
    <source>
        <dbReference type="Proteomes" id="UP000326061"/>
    </source>
</evidence>